<gene>
    <name evidence="1" type="ORF">CSA56_17335</name>
</gene>
<proteinExistence type="predicted"/>
<dbReference type="AlphaFoldDB" id="A0A2G6K7T8"/>
<accession>A0A2G6K7T8</accession>
<comment type="caution">
    <text evidence="1">The sequence shown here is derived from an EMBL/GenBank/DDBJ whole genome shotgun (WGS) entry which is preliminary data.</text>
</comment>
<reference evidence="1 2" key="1">
    <citation type="submission" date="2017-10" db="EMBL/GenBank/DDBJ databases">
        <title>Novel microbial diversity and functional potential in the marine mammal oral microbiome.</title>
        <authorList>
            <person name="Dudek N.K."/>
            <person name="Sun C.L."/>
            <person name="Burstein D."/>
            <person name="Kantor R.S."/>
            <person name="Aliaga Goltsman D.S."/>
            <person name="Bik E.M."/>
            <person name="Thomas B.C."/>
            <person name="Banfield J.F."/>
            <person name="Relman D.A."/>
        </authorList>
    </citation>
    <scope>NUCLEOTIDE SEQUENCE [LARGE SCALE GENOMIC DNA]</scope>
    <source>
        <strain evidence="1">DOLJORAL78_47_16</strain>
    </source>
</reference>
<dbReference type="EMBL" id="PDSK01000129">
    <property type="protein sequence ID" value="PIE31788.1"/>
    <property type="molecule type" value="Genomic_DNA"/>
</dbReference>
<protein>
    <submittedName>
        <fullName evidence="1">Uncharacterized protein</fullName>
    </submittedName>
</protein>
<evidence type="ECO:0000313" key="2">
    <source>
        <dbReference type="Proteomes" id="UP000230821"/>
    </source>
</evidence>
<name>A0A2G6K7T8_9BACT</name>
<organism evidence="1 2">
    <name type="scientific">candidate division KSB3 bacterium</name>
    <dbReference type="NCBI Taxonomy" id="2044937"/>
    <lineage>
        <taxon>Bacteria</taxon>
        <taxon>candidate division KSB3</taxon>
    </lineage>
</organism>
<sequence>MGFLEHLLEWHQDIFSLWMKKVLLKSSFPLYHGEEDPIRIDTSIQKMERPKMSRKLYGAKKRVPLKLDKLQGRVLTKSSDWTQ</sequence>
<evidence type="ECO:0000313" key="1">
    <source>
        <dbReference type="EMBL" id="PIE31788.1"/>
    </source>
</evidence>
<dbReference type="Proteomes" id="UP000230821">
    <property type="component" value="Unassembled WGS sequence"/>
</dbReference>